<dbReference type="PROSITE" id="PS51253">
    <property type="entry name" value="HTH_CENPB"/>
    <property type="match status" value="1"/>
</dbReference>
<dbReference type="GO" id="GO:0003677">
    <property type="term" value="F:DNA binding"/>
    <property type="evidence" value="ECO:0007669"/>
    <property type="project" value="UniProtKB-KW"/>
</dbReference>
<feature type="region of interest" description="Disordered" evidence="3">
    <location>
        <begin position="406"/>
        <end position="425"/>
    </location>
</feature>
<protein>
    <submittedName>
        <fullName evidence="5">Pogo transposable element with KRAB domain</fullName>
    </submittedName>
</protein>
<evidence type="ECO:0000256" key="3">
    <source>
        <dbReference type="SAM" id="MobiDB-lite"/>
    </source>
</evidence>
<dbReference type="Proteomes" id="UP001219518">
    <property type="component" value="Unassembled WGS sequence"/>
</dbReference>
<dbReference type="InterPro" id="IPR004875">
    <property type="entry name" value="DDE_SF_endonuclease_dom"/>
</dbReference>
<keyword evidence="2" id="KW-0238">DNA-binding</keyword>
<dbReference type="SMART" id="SM00674">
    <property type="entry name" value="CENPB"/>
    <property type="match status" value="1"/>
</dbReference>
<dbReference type="Pfam" id="PF09607">
    <property type="entry name" value="BrkDBD"/>
    <property type="match status" value="1"/>
</dbReference>
<dbReference type="PANTHER" id="PTHR19303:SF74">
    <property type="entry name" value="POGO TRANSPOSABLE ELEMENT WITH KRAB DOMAIN"/>
    <property type="match status" value="1"/>
</dbReference>
<dbReference type="SUPFAM" id="SSF46689">
    <property type="entry name" value="Homeodomain-like"/>
    <property type="match status" value="1"/>
</dbReference>
<dbReference type="Gene3D" id="1.10.10.60">
    <property type="entry name" value="Homeodomain-like"/>
    <property type="match status" value="1"/>
</dbReference>
<evidence type="ECO:0000259" key="4">
    <source>
        <dbReference type="PROSITE" id="PS51253"/>
    </source>
</evidence>
<dbReference type="Pfam" id="PF03184">
    <property type="entry name" value="DDE_1"/>
    <property type="match status" value="1"/>
</dbReference>
<dbReference type="PANTHER" id="PTHR19303">
    <property type="entry name" value="TRANSPOSON"/>
    <property type="match status" value="1"/>
</dbReference>
<feature type="domain" description="HTH CENPB-type" evidence="4">
    <location>
        <begin position="73"/>
        <end position="146"/>
    </location>
</feature>
<evidence type="ECO:0000256" key="2">
    <source>
        <dbReference type="ARBA" id="ARBA00023125"/>
    </source>
</evidence>
<dbReference type="AlphaFoldDB" id="A0AAE1HHT2"/>
<comment type="subcellular location">
    <subcellularLocation>
        <location evidence="1">Nucleus</location>
    </subcellularLocation>
</comment>
<proteinExistence type="predicted"/>
<evidence type="ECO:0000313" key="5">
    <source>
        <dbReference type="EMBL" id="KAK3920835.1"/>
    </source>
</evidence>
<keyword evidence="6" id="KW-1185">Reference proteome</keyword>
<organism evidence="5 6">
    <name type="scientific">Frankliniella fusca</name>
    <dbReference type="NCBI Taxonomy" id="407009"/>
    <lineage>
        <taxon>Eukaryota</taxon>
        <taxon>Metazoa</taxon>
        <taxon>Ecdysozoa</taxon>
        <taxon>Arthropoda</taxon>
        <taxon>Hexapoda</taxon>
        <taxon>Insecta</taxon>
        <taxon>Pterygota</taxon>
        <taxon>Neoptera</taxon>
        <taxon>Paraneoptera</taxon>
        <taxon>Thysanoptera</taxon>
        <taxon>Terebrantia</taxon>
        <taxon>Thripoidea</taxon>
        <taxon>Thripidae</taxon>
        <taxon>Frankliniella</taxon>
    </lineage>
</organism>
<dbReference type="InterPro" id="IPR009057">
    <property type="entry name" value="Homeodomain-like_sf"/>
</dbReference>
<dbReference type="InterPro" id="IPR018586">
    <property type="entry name" value="Brinker_DNA-bd"/>
</dbReference>
<gene>
    <name evidence="5" type="ORF">KUF71_010072</name>
</gene>
<sequence>MQDKVEKGGYSTTKPLKHERLSYDMNFKLVAIKCAKEKGNKAAARQFDVTPKMIRDWRSKEAKLLNACATRRAFRGPKSGKWPELERRLAQWVRDVRAQLCSVSKKMMQREARKLVKELGIPGNTFRASLSWINRVMKRNGLSIRRRTTIAQRLPVHYEEKLLSFQRYVIALRKRNNYLLSHIGNADQTPLYSDMPRRTTINEKGKKTIRMKTTGNEKTRFTVMLIITADGRKLPPYVVYKRKTILKGNFPLGAHVRAHETGTFTEDITSEWLGTVWARRPGALLNKQSMLVLDSFRVHLTDHIKAQMQRHKPDLVIIPGGMTSILQPLDVSVNKPFKNKIEDYYNDWMLSGVKQYTPSGSIRRPDPVLVDWVQRAWNSIPENIIRKSFLKCSISNALDGIEDDYLWQDSDDEDDPDYDENSAAE</sequence>
<dbReference type="Pfam" id="PF03221">
    <property type="entry name" value="HTH_Tnp_Tc5"/>
    <property type="match status" value="1"/>
</dbReference>
<accession>A0AAE1HHT2</accession>
<dbReference type="InterPro" id="IPR006600">
    <property type="entry name" value="HTH_CenpB_DNA-bd_dom"/>
</dbReference>
<dbReference type="InterPro" id="IPR050863">
    <property type="entry name" value="CenT-Element_Derived"/>
</dbReference>
<reference evidence="5" key="2">
    <citation type="journal article" date="2023" name="BMC Genomics">
        <title>Pest status, molecular evolution, and epigenetic factors derived from the genome assembly of Frankliniella fusca, a thysanopteran phytovirus vector.</title>
        <authorList>
            <person name="Catto M.A."/>
            <person name="Labadie P.E."/>
            <person name="Jacobson A.L."/>
            <person name="Kennedy G.G."/>
            <person name="Srinivasan R."/>
            <person name="Hunt B.G."/>
        </authorList>
    </citation>
    <scope>NUCLEOTIDE SEQUENCE</scope>
    <source>
        <strain evidence="5">PL_HMW_Pooled</strain>
    </source>
</reference>
<reference evidence="5" key="1">
    <citation type="submission" date="2021-07" db="EMBL/GenBank/DDBJ databases">
        <authorList>
            <person name="Catto M.A."/>
            <person name="Jacobson A."/>
            <person name="Kennedy G."/>
            <person name="Labadie P."/>
            <person name="Hunt B.G."/>
            <person name="Srinivasan R."/>
        </authorList>
    </citation>
    <scope>NUCLEOTIDE SEQUENCE</scope>
    <source>
        <strain evidence="5">PL_HMW_Pooled</strain>
        <tissue evidence="5">Head</tissue>
    </source>
</reference>
<dbReference type="EMBL" id="JAHWGI010001023">
    <property type="protein sequence ID" value="KAK3920835.1"/>
    <property type="molecule type" value="Genomic_DNA"/>
</dbReference>
<comment type="caution">
    <text evidence="5">The sequence shown here is derived from an EMBL/GenBank/DDBJ whole genome shotgun (WGS) entry which is preliminary data.</text>
</comment>
<dbReference type="GO" id="GO:0005634">
    <property type="term" value="C:nucleus"/>
    <property type="evidence" value="ECO:0007669"/>
    <property type="project" value="UniProtKB-SubCell"/>
</dbReference>
<evidence type="ECO:0000256" key="1">
    <source>
        <dbReference type="ARBA" id="ARBA00004123"/>
    </source>
</evidence>
<name>A0AAE1HHT2_9NEOP</name>
<evidence type="ECO:0000313" key="6">
    <source>
        <dbReference type="Proteomes" id="UP001219518"/>
    </source>
</evidence>